<sequence>MRKEKIPHQAPFAIQAAQLLGRAIGAGLFAITPAGERGMCCKAIKLGNARVFPVTTL</sequence>
<evidence type="ECO:0000313" key="1">
    <source>
        <dbReference type="EMBL" id="ADI20086.1"/>
    </source>
</evidence>
<accession>E0Y095</accession>
<name>E0Y095_9PROT</name>
<protein>
    <submittedName>
        <fullName evidence="1">Uncharacterized protein</fullName>
    </submittedName>
</protein>
<organism evidence="1">
    <name type="scientific">uncultured alpha proteobacterium EB080_L06A09</name>
    <dbReference type="NCBI Taxonomy" id="710794"/>
    <lineage>
        <taxon>Bacteria</taxon>
        <taxon>Pseudomonadati</taxon>
        <taxon>Pseudomonadota</taxon>
        <taxon>Alphaproteobacteria</taxon>
        <taxon>environmental samples</taxon>
    </lineage>
</organism>
<dbReference type="EMBL" id="GU474938">
    <property type="protein sequence ID" value="ADI20086.1"/>
    <property type="molecule type" value="Genomic_DNA"/>
</dbReference>
<reference evidence="1" key="1">
    <citation type="journal article" date="2011" name="Environ. Microbiol.">
        <title>Time-series analyses of Monterey Bay coastal microbial picoplankton using a 'genome proxy' microarray.</title>
        <authorList>
            <person name="Rich V.I."/>
            <person name="Pham V.D."/>
            <person name="Eppley J."/>
            <person name="Shi Y."/>
            <person name="DeLong E.F."/>
        </authorList>
    </citation>
    <scope>NUCLEOTIDE SEQUENCE</scope>
</reference>
<proteinExistence type="predicted"/>
<dbReference type="AlphaFoldDB" id="E0Y095"/>